<sequence length="305" mass="35511">MPLSNKETQIDYKIRINKVFQFIDNNLDADLSLSRVSEVAAFSPFHFHRIFKYITGETLNEFVTRRKIEKSALDLLHKDLTITEIAFKNGFKDNSSFTRAFKKFYSISPSEFKKQNPNRFSKIRQLDSKNGQDLSDYEKYLCVIDNLKKHIDMNAKVEIINTEKLPLAYLSVIGPKNLPDAFQKIMRWATPKGLMNEQTKMATIYHDSFKVTEADKVRISACMLINKPVETEGEIELTAIEPGKHIKGSFEIGLDEFEKSWRGLFVWMNDNGYKKADKDPFEIYHNNFNEHPEKKAIVDFYIPIE</sequence>
<dbReference type="Proteomes" id="UP001209885">
    <property type="component" value="Unassembled WGS sequence"/>
</dbReference>
<dbReference type="PROSITE" id="PS01124">
    <property type="entry name" value="HTH_ARAC_FAMILY_2"/>
    <property type="match status" value="1"/>
</dbReference>
<dbReference type="EMBL" id="JAPFQN010000003">
    <property type="protein sequence ID" value="MCX2743331.1"/>
    <property type="molecule type" value="Genomic_DNA"/>
</dbReference>
<evidence type="ECO:0000259" key="4">
    <source>
        <dbReference type="PROSITE" id="PS01124"/>
    </source>
</evidence>
<evidence type="ECO:0000256" key="1">
    <source>
        <dbReference type="ARBA" id="ARBA00023015"/>
    </source>
</evidence>
<evidence type="ECO:0000256" key="3">
    <source>
        <dbReference type="ARBA" id="ARBA00023163"/>
    </source>
</evidence>
<dbReference type="Gene3D" id="3.20.80.10">
    <property type="entry name" value="Regulatory factor, effector binding domain"/>
    <property type="match status" value="1"/>
</dbReference>
<feature type="domain" description="HTH araC/xylS-type" evidence="4">
    <location>
        <begin position="17"/>
        <end position="115"/>
    </location>
</feature>
<dbReference type="PANTHER" id="PTHR40055">
    <property type="entry name" value="TRANSCRIPTIONAL REGULATOR YGIV-RELATED"/>
    <property type="match status" value="1"/>
</dbReference>
<dbReference type="PROSITE" id="PS00041">
    <property type="entry name" value="HTH_ARAC_FAMILY_1"/>
    <property type="match status" value="1"/>
</dbReference>
<dbReference type="InterPro" id="IPR010499">
    <property type="entry name" value="AraC_E-bd"/>
</dbReference>
<comment type="caution">
    <text evidence="5">The sequence shown here is derived from an EMBL/GenBank/DDBJ whole genome shotgun (WGS) entry which is preliminary data.</text>
</comment>
<organism evidence="5 6">
    <name type="scientific">Mangrovivirga halotolerans</name>
    <dbReference type="NCBI Taxonomy" id="2993936"/>
    <lineage>
        <taxon>Bacteria</taxon>
        <taxon>Pseudomonadati</taxon>
        <taxon>Bacteroidota</taxon>
        <taxon>Cytophagia</taxon>
        <taxon>Cytophagales</taxon>
        <taxon>Mangrovivirgaceae</taxon>
        <taxon>Mangrovivirga</taxon>
    </lineage>
</organism>
<dbReference type="InterPro" id="IPR018062">
    <property type="entry name" value="HTH_AraC-typ_CS"/>
</dbReference>
<evidence type="ECO:0000256" key="2">
    <source>
        <dbReference type="ARBA" id="ARBA00023125"/>
    </source>
</evidence>
<dbReference type="PRINTS" id="PR00032">
    <property type="entry name" value="HTHARAC"/>
</dbReference>
<evidence type="ECO:0000313" key="5">
    <source>
        <dbReference type="EMBL" id="MCX2743331.1"/>
    </source>
</evidence>
<dbReference type="InterPro" id="IPR020449">
    <property type="entry name" value="Tscrpt_reg_AraC-type_HTH"/>
</dbReference>
<dbReference type="SMART" id="SM00342">
    <property type="entry name" value="HTH_ARAC"/>
    <property type="match status" value="1"/>
</dbReference>
<keyword evidence="6" id="KW-1185">Reference proteome</keyword>
<accession>A0ABT3RPC6</accession>
<dbReference type="SUPFAM" id="SSF46689">
    <property type="entry name" value="Homeodomain-like"/>
    <property type="match status" value="2"/>
</dbReference>
<dbReference type="RefSeq" id="WP_266055707.1">
    <property type="nucleotide sequence ID" value="NZ_JAPFQN010000003.1"/>
</dbReference>
<reference evidence="5 6" key="1">
    <citation type="submission" date="2022-11" db="EMBL/GenBank/DDBJ databases">
        <title>The characterization of three novel Bacteroidetes species and genomic analysis of their roles in tidal elemental geochemical cycles.</title>
        <authorList>
            <person name="Ma K."/>
        </authorList>
    </citation>
    <scope>NUCLEOTIDE SEQUENCE [LARGE SCALE GENOMIC DNA]</scope>
    <source>
        <strain evidence="5 6">M17</strain>
    </source>
</reference>
<dbReference type="Pfam" id="PF06445">
    <property type="entry name" value="GyrI-like"/>
    <property type="match status" value="1"/>
</dbReference>
<dbReference type="SMART" id="SM00871">
    <property type="entry name" value="AraC_E_bind"/>
    <property type="match status" value="1"/>
</dbReference>
<dbReference type="InterPro" id="IPR018060">
    <property type="entry name" value="HTH_AraC"/>
</dbReference>
<dbReference type="InterPro" id="IPR009057">
    <property type="entry name" value="Homeodomain-like_sf"/>
</dbReference>
<keyword evidence="3" id="KW-0804">Transcription</keyword>
<dbReference type="Pfam" id="PF12833">
    <property type="entry name" value="HTH_18"/>
    <property type="match status" value="1"/>
</dbReference>
<evidence type="ECO:0000313" key="6">
    <source>
        <dbReference type="Proteomes" id="UP001209885"/>
    </source>
</evidence>
<proteinExistence type="predicted"/>
<keyword evidence="2" id="KW-0238">DNA-binding</keyword>
<dbReference type="InterPro" id="IPR011256">
    <property type="entry name" value="Reg_factor_effector_dom_sf"/>
</dbReference>
<dbReference type="InterPro" id="IPR029442">
    <property type="entry name" value="GyrI-like"/>
</dbReference>
<protein>
    <submittedName>
        <fullName evidence="5">GyrI-like domain-containing protein</fullName>
    </submittedName>
</protein>
<gene>
    <name evidence="5" type="ORF">OO013_05610</name>
</gene>
<dbReference type="InterPro" id="IPR050908">
    <property type="entry name" value="SmbC-like"/>
</dbReference>
<dbReference type="Gene3D" id="1.10.10.60">
    <property type="entry name" value="Homeodomain-like"/>
    <property type="match status" value="2"/>
</dbReference>
<dbReference type="PANTHER" id="PTHR40055:SF1">
    <property type="entry name" value="TRANSCRIPTIONAL REGULATOR YGIV-RELATED"/>
    <property type="match status" value="1"/>
</dbReference>
<dbReference type="SUPFAM" id="SSF55136">
    <property type="entry name" value="Probable bacterial effector-binding domain"/>
    <property type="match status" value="1"/>
</dbReference>
<name>A0ABT3RPC6_9BACT</name>
<keyword evidence="1" id="KW-0805">Transcription regulation</keyword>